<sequence length="84" mass="10155">MIWCYFLFETSKSGTLWYQFSSCSWTKMTMKQEQETKTPAPTTHWKKSFNEQEQEEIELSIKSVKEFSQELERVRTAMKTRSNR</sequence>
<proteinExistence type="predicted"/>
<reference evidence="3" key="3">
    <citation type="submission" date="2013-11" db="EMBL/GenBank/DDBJ databases">
        <title>The Genome Sequence of Phytophthora parasitica IAC_01/95.</title>
        <authorList>
            <consortium name="The Broad Institute Genomics Platform"/>
            <person name="Russ C."/>
            <person name="Tyler B."/>
            <person name="Panabieres F."/>
            <person name="Shan W."/>
            <person name="Tripathy S."/>
            <person name="Grunwald N."/>
            <person name="Machado M."/>
            <person name="Johnson C.S."/>
            <person name="Arredondo F."/>
            <person name="Hong C."/>
            <person name="Coffey M."/>
            <person name="Young S.K."/>
            <person name="Zeng Q."/>
            <person name="Gargeya S."/>
            <person name="Fitzgerald M."/>
            <person name="Abouelleil A."/>
            <person name="Alvarado L."/>
            <person name="Chapman S.B."/>
            <person name="Gainer-Dewar J."/>
            <person name="Goldberg J."/>
            <person name="Griggs A."/>
            <person name="Gujja S."/>
            <person name="Hansen M."/>
            <person name="Howarth C."/>
            <person name="Imamovic A."/>
            <person name="Ireland A."/>
            <person name="Larimer J."/>
            <person name="McCowan C."/>
            <person name="Murphy C."/>
            <person name="Pearson M."/>
            <person name="Poon T.W."/>
            <person name="Priest M."/>
            <person name="Roberts A."/>
            <person name="Saif S."/>
            <person name="Shea T."/>
            <person name="Sykes S."/>
            <person name="Wortman J."/>
            <person name="Nusbaum C."/>
            <person name="Birren B."/>
        </authorList>
    </citation>
    <scope>NUCLEOTIDE SEQUENCE [LARGE SCALE GENOMIC DNA]</scope>
    <source>
        <strain evidence="3">IAC_01/95</strain>
    </source>
</reference>
<dbReference type="EMBL" id="KI683345">
    <property type="protein sequence ID" value="ETL78238.1"/>
    <property type="molecule type" value="Genomic_DNA"/>
</dbReference>
<organism evidence="2">
    <name type="scientific">Phytophthora nicotianae</name>
    <name type="common">Potato buckeye rot agent</name>
    <name type="synonym">Phytophthora parasitica</name>
    <dbReference type="NCBI Taxonomy" id="4792"/>
    <lineage>
        <taxon>Eukaryota</taxon>
        <taxon>Sar</taxon>
        <taxon>Stramenopiles</taxon>
        <taxon>Oomycota</taxon>
        <taxon>Peronosporomycetes</taxon>
        <taxon>Peronosporales</taxon>
        <taxon>Peronosporaceae</taxon>
        <taxon>Phytophthora</taxon>
    </lineage>
</organism>
<evidence type="ECO:0000313" key="2">
    <source>
        <dbReference type="EMBL" id="ETL78238.1"/>
    </source>
</evidence>
<evidence type="ECO:0000313" key="1">
    <source>
        <dbReference type="EMBL" id="ETK71569.1"/>
    </source>
</evidence>
<accession>W2JZD4</accession>
<protein>
    <submittedName>
        <fullName evidence="2">Uncharacterized protein</fullName>
    </submittedName>
</protein>
<dbReference type="EMBL" id="KI689797">
    <property type="protein sequence ID" value="ETK71569.1"/>
    <property type="molecule type" value="Genomic_DNA"/>
</dbReference>
<evidence type="ECO:0000313" key="3">
    <source>
        <dbReference type="EMBL" id="ETM31499.1"/>
    </source>
</evidence>
<dbReference type="AlphaFoldDB" id="W2JZD4"/>
<dbReference type="Proteomes" id="UP000054423">
    <property type="component" value="Unassembled WGS sequence"/>
</dbReference>
<gene>
    <name evidence="3" type="ORF">L914_20956</name>
    <name evidence="1" type="ORF">L915_21215</name>
    <name evidence="2" type="ORF">L917_20939</name>
</gene>
<dbReference type="EMBL" id="KI696554">
    <property type="protein sequence ID" value="ETM31499.1"/>
    <property type="molecule type" value="Genomic_DNA"/>
</dbReference>
<name>W2JZD4_PHYNI</name>
<dbReference type="Proteomes" id="UP000053236">
    <property type="component" value="Unassembled WGS sequence"/>
</dbReference>
<dbReference type="OrthoDB" id="10396675at2759"/>
<reference evidence="2" key="1">
    <citation type="submission" date="2013-11" db="EMBL/GenBank/DDBJ databases">
        <title>The Genome Sequence of Phytophthora parasitica CHvinca01.</title>
        <authorList>
            <consortium name="The Broad Institute Genomics Platform"/>
            <person name="Russ C."/>
            <person name="Tyler B."/>
            <person name="Panabieres F."/>
            <person name="Shan W."/>
            <person name="Tripathy S."/>
            <person name="Grunwald N."/>
            <person name="Machado M."/>
            <person name="Johnson C.S."/>
            <person name="Arredondo F."/>
            <person name="Hong C."/>
            <person name="Coffey M."/>
            <person name="Young S.K."/>
            <person name="Zeng Q."/>
            <person name="Gargeya S."/>
            <person name="Fitzgerald M."/>
            <person name="Abouelleil A."/>
            <person name="Alvarado L."/>
            <person name="Chapman S.B."/>
            <person name="Gainer-Dewar J."/>
            <person name="Goldberg J."/>
            <person name="Griggs A."/>
            <person name="Gujja S."/>
            <person name="Hansen M."/>
            <person name="Howarth C."/>
            <person name="Imamovic A."/>
            <person name="Ireland A."/>
            <person name="Larimer J."/>
            <person name="McCowan C."/>
            <person name="Murphy C."/>
            <person name="Pearson M."/>
            <person name="Poon T.W."/>
            <person name="Priest M."/>
            <person name="Roberts A."/>
            <person name="Saif S."/>
            <person name="Shea T."/>
            <person name="Sykes S."/>
            <person name="Wortman J."/>
            <person name="Nusbaum C."/>
            <person name="Birren B."/>
        </authorList>
    </citation>
    <scope>NUCLEOTIDE SEQUENCE [LARGE SCALE GENOMIC DNA]</scope>
    <source>
        <strain evidence="2">CHvinca01</strain>
    </source>
</reference>
<reference evidence="1" key="2">
    <citation type="submission" date="2013-11" db="EMBL/GenBank/DDBJ databases">
        <title>The Genome Sequence of Phytophthora parasitica CJ02B3.</title>
        <authorList>
            <consortium name="The Broad Institute Genomics Platform"/>
            <person name="Russ C."/>
            <person name="Tyler B."/>
            <person name="Panabieres F."/>
            <person name="Shan W."/>
            <person name="Tripathy S."/>
            <person name="Grunwald N."/>
            <person name="Machado M."/>
            <person name="Johnson C.S."/>
            <person name="Arredondo F."/>
            <person name="Hong C."/>
            <person name="Coffey M."/>
            <person name="Young S.K."/>
            <person name="Zeng Q."/>
            <person name="Gargeya S."/>
            <person name="Fitzgerald M."/>
            <person name="Abouelleil A."/>
            <person name="Alvarado L."/>
            <person name="Chapman S.B."/>
            <person name="Gainer-Dewar J."/>
            <person name="Goldberg J."/>
            <person name="Griggs A."/>
            <person name="Gujja S."/>
            <person name="Hansen M."/>
            <person name="Howarth C."/>
            <person name="Imamovic A."/>
            <person name="Ireland A."/>
            <person name="Larimer J."/>
            <person name="McCowan C."/>
            <person name="Murphy C."/>
            <person name="Pearson M."/>
            <person name="Poon T.W."/>
            <person name="Priest M."/>
            <person name="Roberts A."/>
            <person name="Saif S."/>
            <person name="Shea T."/>
            <person name="Sykes S."/>
            <person name="Wortman J."/>
            <person name="Nusbaum C."/>
            <person name="Birren B."/>
        </authorList>
    </citation>
    <scope>NUCLEOTIDE SEQUENCE [LARGE SCALE GENOMIC DNA]</scope>
    <source>
        <strain evidence="1">CJ02B3</strain>
    </source>
</reference>
<dbReference type="Proteomes" id="UP000054532">
    <property type="component" value="Unassembled WGS sequence"/>
</dbReference>